<feature type="region of interest" description="Disordered" evidence="1">
    <location>
        <begin position="1"/>
        <end position="75"/>
    </location>
</feature>
<feature type="compositionally biased region" description="Polar residues" evidence="1">
    <location>
        <begin position="57"/>
        <end position="75"/>
    </location>
</feature>
<evidence type="ECO:0000313" key="3">
    <source>
        <dbReference type="EMBL" id="OAF16531.1"/>
    </source>
</evidence>
<keyword evidence="4" id="KW-1185">Reference proteome</keyword>
<sequence>MLSADGNKPMGKPSQRKGRKKAGQQPKAGEQQLARTDETRAAEAGQEIEQRVDQVIGQETSPELSSPVASTPDSPALATQTIASAPIAPLELVAVSPQAIANACANYTMKSLEQSWALFGKLASARSPAEAFACQMEFAKEACETFVAESRKIADLQEELVKQRVMRFEGWVARVTQTTFELRATRH</sequence>
<evidence type="ECO:0000256" key="1">
    <source>
        <dbReference type="SAM" id="MobiDB-lite"/>
    </source>
</evidence>
<name>A0A176Z733_9BRAD</name>
<proteinExistence type="predicted"/>
<dbReference type="Pfam" id="PF09361">
    <property type="entry name" value="Phasin_2"/>
    <property type="match status" value="1"/>
</dbReference>
<organism evidence="3 4">
    <name type="scientific">Bradyrhizobium neotropicale</name>
    <dbReference type="NCBI Taxonomy" id="1497615"/>
    <lineage>
        <taxon>Bacteria</taxon>
        <taxon>Pseudomonadati</taxon>
        <taxon>Pseudomonadota</taxon>
        <taxon>Alphaproteobacteria</taxon>
        <taxon>Hyphomicrobiales</taxon>
        <taxon>Nitrobacteraceae</taxon>
        <taxon>Bradyrhizobium</taxon>
    </lineage>
</organism>
<reference evidence="3 4" key="1">
    <citation type="submission" date="2016-02" db="EMBL/GenBank/DDBJ databases">
        <title>Draft genome sequence of the strain BR 10247T Bradyrhizobium neotropicale isolated from nodules of Centrolobium paraense.</title>
        <authorList>
            <person name="Simoes-Araujo J.L."/>
            <person name="Barauna A.C."/>
            <person name="Silva K."/>
            <person name="Zilli J.E."/>
        </authorList>
    </citation>
    <scope>NUCLEOTIDE SEQUENCE [LARGE SCALE GENOMIC DNA]</scope>
    <source>
        <strain evidence="3 4">BR 10247</strain>
    </source>
</reference>
<feature type="domain" description="Phasin" evidence="2">
    <location>
        <begin position="96"/>
        <end position="161"/>
    </location>
</feature>
<comment type="caution">
    <text evidence="3">The sequence shown here is derived from an EMBL/GenBank/DDBJ whole genome shotgun (WGS) entry which is preliminary data.</text>
</comment>
<accession>A0A176Z733</accession>
<dbReference type="EMBL" id="LSEF01000054">
    <property type="protein sequence ID" value="OAF16531.1"/>
    <property type="molecule type" value="Genomic_DNA"/>
</dbReference>
<gene>
    <name evidence="3" type="ORF">AXW67_12270</name>
</gene>
<dbReference type="InterPro" id="IPR018968">
    <property type="entry name" value="Phasin"/>
</dbReference>
<dbReference type="AlphaFoldDB" id="A0A176Z733"/>
<dbReference type="Proteomes" id="UP000077173">
    <property type="component" value="Unassembled WGS sequence"/>
</dbReference>
<evidence type="ECO:0000313" key="4">
    <source>
        <dbReference type="Proteomes" id="UP000077173"/>
    </source>
</evidence>
<dbReference type="GeneID" id="32586334"/>
<dbReference type="RefSeq" id="WP_063678933.1">
    <property type="nucleotide sequence ID" value="NZ_LSEF01000054.1"/>
</dbReference>
<protein>
    <recommendedName>
        <fullName evidence="2">Phasin domain-containing protein</fullName>
    </recommendedName>
</protein>
<evidence type="ECO:0000259" key="2">
    <source>
        <dbReference type="Pfam" id="PF09361"/>
    </source>
</evidence>